<dbReference type="EMBL" id="KZ825805">
    <property type="protein sequence ID" value="PYH99101.1"/>
    <property type="molecule type" value="Genomic_DNA"/>
</dbReference>
<evidence type="ECO:0000313" key="2">
    <source>
        <dbReference type="EMBL" id="PYH99101.1"/>
    </source>
</evidence>
<dbReference type="SUPFAM" id="SSF52949">
    <property type="entry name" value="Macro domain-like"/>
    <property type="match status" value="1"/>
</dbReference>
<dbReference type="OrthoDB" id="9985428at2759"/>
<dbReference type="Gene3D" id="3.40.220.10">
    <property type="entry name" value="Leucine Aminopeptidase, subunit E, domain 1"/>
    <property type="match status" value="1"/>
</dbReference>
<organism evidence="2 3">
    <name type="scientific">Aspergillus ellipticus CBS 707.79</name>
    <dbReference type="NCBI Taxonomy" id="1448320"/>
    <lineage>
        <taxon>Eukaryota</taxon>
        <taxon>Fungi</taxon>
        <taxon>Dikarya</taxon>
        <taxon>Ascomycota</taxon>
        <taxon>Pezizomycotina</taxon>
        <taxon>Eurotiomycetes</taxon>
        <taxon>Eurotiomycetidae</taxon>
        <taxon>Eurotiales</taxon>
        <taxon>Aspergillaceae</taxon>
        <taxon>Aspergillus</taxon>
        <taxon>Aspergillus subgen. Circumdati</taxon>
    </lineage>
</organism>
<proteinExistence type="predicted"/>
<sequence length="302" mass="33804">MAPKSLPDYFRPINAESRATAARDRRALLRLTAEETQSLLPGILMVVPRAPPTAHSCSHTRYIALNPRFSPKLSTQVEVLFGDTFDIAIRLSNPSRHFRQSGTQNVCVLNMANERTPGGGWLNGAMAQEEALCYRSSLSLTLKERYYPIGERDAIYSPSVVIFRENFTQGHGLMNLQKPELLPVVSVISVAALEGPEVDHTTSPPSYKHTSDRELMKDKMRSILRIAGYKKHRRIILGALGCGAFANPNVAVAECWAEVLQEVEFQGWWERLIFAVLDDTAKVAQGNSNFDVFRERLHGLRI</sequence>
<keyword evidence="3" id="KW-1185">Reference proteome</keyword>
<dbReference type="PANTHER" id="PTHR35596">
    <property type="entry name" value="DUF2263 DOMAIN-CONTAINING PROTEIN"/>
    <property type="match status" value="1"/>
</dbReference>
<name>A0A319DNJ3_9EURO</name>
<accession>A0A319DNJ3</accession>
<dbReference type="InterPro" id="IPR012664">
    <property type="entry name" value="CHP02452"/>
</dbReference>
<evidence type="ECO:0000259" key="1">
    <source>
        <dbReference type="Pfam" id="PF10021"/>
    </source>
</evidence>
<dbReference type="PANTHER" id="PTHR35596:SF1">
    <property type="entry name" value="MICROBIAL-TYPE PARG CATALYTIC DOMAIN-CONTAINING PROTEIN"/>
    <property type="match status" value="1"/>
</dbReference>
<dbReference type="NCBIfam" id="TIGR02452">
    <property type="entry name" value="TIGR02452 family protein"/>
    <property type="match status" value="1"/>
</dbReference>
<dbReference type="InterPro" id="IPR019261">
    <property type="entry name" value="PARG_cat_microbial"/>
</dbReference>
<dbReference type="Proteomes" id="UP000247810">
    <property type="component" value="Unassembled WGS sequence"/>
</dbReference>
<feature type="domain" description="Microbial-type PARG catalytic" evidence="1">
    <location>
        <begin position="66"/>
        <end position="165"/>
    </location>
</feature>
<protein>
    <recommendedName>
        <fullName evidence="1">Microbial-type PARG catalytic domain-containing protein</fullName>
    </recommendedName>
</protein>
<dbReference type="InterPro" id="IPR043472">
    <property type="entry name" value="Macro_dom-like"/>
</dbReference>
<evidence type="ECO:0000313" key="3">
    <source>
        <dbReference type="Proteomes" id="UP000247810"/>
    </source>
</evidence>
<dbReference type="VEuPathDB" id="FungiDB:BO71DRAFT_314890"/>
<dbReference type="Pfam" id="PF10021">
    <property type="entry name" value="PARG_cat_microb"/>
    <property type="match status" value="1"/>
</dbReference>
<gene>
    <name evidence="2" type="ORF">BO71DRAFT_314890</name>
</gene>
<dbReference type="AlphaFoldDB" id="A0A319DNJ3"/>
<reference evidence="2 3" key="1">
    <citation type="submission" date="2018-02" db="EMBL/GenBank/DDBJ databases">
        <title>The genomes of Aspergillus section Nigri reveals drivers in fungal speciation.</title>
        <authorList>
            <consortium name="DOE Joint Genome Institute"/>
            <person name="Vesth T.C."/>
            <person name="Nybo J."/>
            <person name="Theobald S."/>
            <person name="Brandl J."/>
            <person name="Frisvad J.C."/>
            <person name="Nielsen K.F."/>
            <person name="Lyhne E.K."/>
            <person name="Kogle M.E."/>
            <person name="Kuo A."/>
            <person name="Riley R."/>
            <person name="Clum A."/>
            <person name="Nolan M."/>
            <person name="Lipzen A."/>
            <person name="Salamov A."/>
            <person name="Henrissat B."/>
            <person name="Wiebenga A."/>
            <person name="De vries R.P."/>
            <person name="Grigoriev I.V."/>
            <person name="Mortensen U.H."/>
            <person name="Andersen M.R."/>
            <person name="Baker S.E."/>
        </authorList>
    </citation>
    <scope>NUCLEOTIDE SEQUENCE [LARGE SCALE GENOMIC DNA]</scope>
    <source>
        <strain evidence="2 3">CBS 707.79</strain>
    </source>
</reference>
<dbReference type="STRING" id="1448320.A0A319DNJ3"/>